<comment type="caution">
    <text evidence="1">The sequence shown here is derived from an EMBL/GenBank/DDBJ whole genome shotgun (WGS) entry which is preliminary data.</text>
</comment>
<keyword evidence="2" id="KW-1185">Reference proteome</keyword>
<protein>
    <submittedName>
        <fullName evidence="1">Uncharacterized protein</fullName>
    </submittedName>
</protein>
<accession>A0A8S0SWP5</accession>
<organism evidence="1 2">
    <name type="scientific">Olea europaea subsp. europaea</name>
    <dbReference type="NCBI Taxonomy" id="158383"/>
    <lineage>
        <taxon>Eukaryota</taxon>
        <taxon>Viridiplantae</taxon>
        <taxon>Streptophyta</taxon>
        <taxon>Embryophyta</taxon>
        <taxon>Tracheophyta</taxon>
        <taxon>Spermatophyta</taxon>
        <taxon>Magnoliopsida</taxon>
        <taxon>eudicotyledons</taxon>
        <taxon>Gunneridae</taxon>
        <taxon>Pentapetalae</taxon>
        <taxon>asterids</taxon>
        <taxon>lamiids</taxon>
        <taxon>Lamiales</taxon>
        <taxon>Oleaceae</taxon>
        <taxon>Oleeae</taxon>
        <taxon>Olea</taxon>
    </lineage>
</organism>
<reference evidence="1 2" key="1">
    <citation type="submission" date="2019-12" db="EMBL/GenBank/DDBJ databases">
        <authorList>
            <person name="Alioto T."/>
            <person name="Alioto T."/>
            <person name="Gomez Garrido J."/>
        </authorList>
    </citation>
    <scope>NUCLEOTIDE SEQUENCE [LARGE SCALE GENOMIC DNA]</scope>
</reference>
<dbReference type="AlphaFoldDB" id="A0A8S0SWP5"/>
<dbReference type="EMBL" id="CACTIH010005564">
    <property type="protein sequence ID" value="CAA2997688.1"/>
    <property type="molecule type" value="Genomic_DNA"/>
</dbReference>
<sequence length="126" mass="14687">MCNSNPQTYDFECPHNKFVSHNANTCTYKLHSEKINHHTTTTISTCTNTIITTHKTTTNNRPTMCSHRTTDRHQNNNEEREGGVIASQIDEWYSHYHTSVIAVEALDSAMEREREREMIFGVREWD</sequence>
<proteinExistence type="predicted"/>
<evidence type="ECO:0000313" key="2">
    <source>
        <dbReference type="Proteomes" id="UP000594638"/>
    </source>
</evidence>
<gene>
    <name evidence="1" type="ORF">OLEA9_A060122</name>
</gene>
<name>A0A8S0SWP5_OLEEU</name>
<evidence type="ECO:0000313" key="1">
    <source>
        <dbReference type="EMBL" id="CAA2997688.1"/>
    </source>
</evidence>
<dbReference type="Gramene" id="OE9A060122T1">
    <property type="protein sequence ID" value="OE9A060122C1"/>
    <property type="gene ID" value="OE9A060122"/>
</dbReference>
<dbReference type="Proteomes" id="UP000594638">
    <property type="component" value="Unassembled WGS sequence"/>
</dbReference>